<dbReference type="InterPro" id="IPR027417">
    <property type="entry name" value="P-loop_NTPase"/>
</dbReference>
<protein>
    <recommendedName>
        <fullName evidence="4">AAA+ ATPase domain-containing protein</fullName>
    </recommendedName>
</protein>
<dbReference type="InterPro" id="IPR050168">
    <property type="entry name" value="AAA_ATPase_domain"/>
</dbReference>
<organism evidence="5 6">
    <name type="scientific">Hevea brasiliensis</name>
    <name type="common">Para rubber tree</name>
    <name type="synonym">Siphonia brasiliensis</name>
    <dbReference type="NCBI Taxonomy" id="3981"/>
    <lineage>
        <taxon>Eukaryota</taxon>
        <taxon>Viridiplantae</taxon>
        <taxon>Streptophyta</taxon>
        <taxon>Embryophyta</taxon>
        <taxon>Tracheophyta</taxon>
        <taxon>Spermatophyta</taxon>
        <taxon>Magnoliopsida</taxon>
        <taxon>eudicotyledons</taxon>
        <taxon>Gunneridae</taxon>
        <taxon>Pentapetalae</taxon>
        <taxon>rosids</taxon>
        <taxon>fabids</taxon>
        <taxon>Malpighiales</taxon>
        <taxon>Euphorbiaceae</taxon>
        <taxon>Crotonoideae</taxon>
        <taxon>Micrandreae</taxon>
        <taxon>Hevea</taxon>
    </lineage>
</organism>
<dbReference type="Proteomes" id="UP000467840">
    <property type="component" value="Chromosome 2"/>
</dbReference>
<dbReference type="GO" id="GO:0009507">
    <property type="term" value="C:chloroplast"/>
    <property type="evidence" value="ECO:0007669"/>
    <property type="project" value="TreeGrafter"/>
</dbReference>
<keyword evidence="2" id="KW-0547">Nucleotide-binding</keyword>
<evidence type="ECO:0000313" key="5">
    <source>
        <dbReference type="EMBL" id="KAF2291018.1"/>
    </source>
</evidence>
<evidence type="ECO:0000256" key="3">
    <source>
        <dbReference type="ARBA" id="ARBA00022840"/>
    </source>
</evidence>
<dbReference type="GO" id="GO:0005524">
    <property type="term" value="F:ATP binding"/>
    <property type="evidence" value="ECO:0007669"/>
    <property type="project" value="UniProtKB-KW"/>
</dbReference>
<dbReference type="GO" id="GO:0016887">
    <property type="term" value="F:ATP hydrolysis activity"/>
    <property type="evidence" value="ECO:0007669"/>
    <property type="project" value="InterPro"/>
</dbReference>
<accession>A0A6A6KSU1</accession>
<dbReference type="AlphaFoldDB" id="A0A6A6KSU1"/>
<dbReference type="InterPro" id="IPR003959">
    <property type="entry name" value="ATPase_AAA_core"/>
</dbReference>
<gene>
    <name evidence="5" type="ORF">GH714_018431</name>
</gene>
<dbReference type="EMBL" id="JAAGAX010000015">
    <property type="protein sequence ID" value="KAF2291018.1"/>
    <property type="molecule type" value="Genomic_DNA"/>
</dbReference>
<feature type="domain" description="AAA+ ATPase" evidence="4">
    <location>
        <begin position="63"/>
        <end position="167"/>
    </location>
</feature>
<comment type="similarity">
    <text evidence="1">Belongs to the AAA ATPase family.</text>
</comment>
<dbReference type="FunFam" id="1.10.8.60:FF:000038">
    <property type="entry name" value="spermatogenesis-associated protein 5-like protein 1"/>
    <property type="match status" value="1"/>
</dbReference>
<dbReference type="PANTHER" id="PTHR23077">
    <property type="entry name" value="AAA-FAMILY ATPASE"/>
    <property type="match status" value="1"/>
</dbReference>
<dbReference type="InterPro" id="IPR003593">
    <property type="entry name" value="AAA+_ATPase"/>
</dbReference>
<reference evidence="5 6" key="1">
    <citation type="journal article" date="2020" name="Mol. Plant">
        <title>The Chromosome-Based Rubber Tree Genome Provides New Insights into Spurge Genome Evolution and Rubber Biosynthesis.</title>
        <authorList>
            <person name="Liu J."/>
            <person name="Shi C."/>
            <person name="Shi C.C."/>
            <person name="Li W."/>
            <person name="Zhang Q.J."/>
            <person name="Zhang Y."/>
            <person name="Li K."/>
            <person name="Lu H.F."/>
            <person name="Shi C."/>
            <person name="Zhu S.T."/>
            <person name="Xiao Z.Y."/>
            <person name="Nan H."/>
            <person name="Yue Y."/>
            <person name="Zhu X.G."/>
            <person name="Wu Y."/>
            <person name="Hong X.N."/>
            <person name="Fan G.Y."/>
            <person name="Tong Y."/>
            <person name="Zhang D."/>
            <person name="Mao C.L."/>
            <person name="Liu Y.L."/>
            <person name="Hao S.J."/>
            <person name="Liu W.Q."/>
            <person name="Lv M.Q."/>
            <person name="Zhang H.B."/>
            <person name="Liu Y."/>
            <person name="Hu-Tang G.R."/>
            <person name="Wang J.P."/>
            <person name="Wang J.H."/>
            <person name="Sun Y.H."/>
            <person name="Ni S.B."/>
            <person name="Chen W.B."/>
            <person name="Zhang X.C."/>
            <person name="Jiao Y.N."/>
            <person name="Eichler E.E."/>
            <person name="Li G.H."/>
            <person name="Liu X."/>
            <person name="Gao L.Z."/>
        </authorList>
    </citation>
    <scope>NUCLEOTIDE SEQUENCE [LARGE SCALE GENOMIC DNA]</scope>
    <source>
        <strain evidence="6">cv. GT1</strain>
        <tissue evidence="5">Leaf</tissue>
    </source>
</reference>
<dbReference type="Gene3D" id="1.10.8.60">
    <property type="match status" value="2"/>
</dbReference>
<dbReference type="PANTHER" id="PTHR23077:SF27">
    <property type="entry name" value="ATPASE FAMILY GENE 2 PROTEIN HOMOLOG A"/>
    <property type="match status" value="1"/>
</dbReference>
<feature type="domain" description="AAA+ ATPase" evidence="4">
    <location>
        <begin position="367"/>
        <end position="477"/>
    </location>
</feature>
<dbReference type="Gene3D" id="3.40.50.300">
    <property type="entry name" value="P-loop containing nucleotide triphosphate hydrolases"/>
    <property type="match status" value="3"/>
</dbReference>
<evidence type="ECO:0000256" key="1">
    <source>
        <dbReference type="ARBA" id="ARBA00006914"/>
    </source>
</evidence>
<comment type="caution">
    <text evidence="5">The sequence shown here is derived from an EMBL/GenBank/DDBJ whole genome shotgun (WGS) entry which is preliminary data.</text>
</comment>
<name>A0A6A6KSU1_HEVBR</name>
<keyword evidence="6" id="KW-1185">Reference proteome</keyword>
<dbReference type="SMART" id="SM00382">
    <property type="entry name" value="AAA"/>
    <property type="match status" value="2"/>
</dbReference>
<dbReference type="Pfam" id="PF17862">
    <property type="entry name" value="AAA_lid_3"/>
    <property type="match status" value="2"/>
</dbReference>
<keyword evidence="3" id="KW-0067">ATP-binding</keyword>
<sequence length="616" mass="67659">MSSATKTPEKSGFPFERIEREGLKNISGHDISKLGGLHREYAVLKDIIMSSMKNSLSSLGLRPTKGVLLHGPPGTGKTSLARLCAFDAGVNLFSVFIDDLDAIASSRKDGGEELSLRMVATLLNLMDGISRTDGLLVIAATNRPDSVEPALRRPGRLDREIEIGVPSPKQRLDILNTLLTQMEHSLSEMQVQNLAMATHGFVGADLASLCNEAALVCLRRYAKSKKLYDILHSNESSVAYESHFDSVIKESDCLGEMQDVCTDSIGTVSEISDSNDNGVSTSYKETFLVEEKNLEVTFEDFEKARMKVRPSAMREVLHIALDMFHKYEAVGKINGFWRPEGGKSSTNGSSGMASRHQDAFLRIGTRPPTGVLMFGPPGCSKTLMARAVACEARLNFFAVKGPELFSKWVGESEKAVKSLFTKARANAPSIIFFDEIDGLAVIRGKENGVSVSDRVMTQLLVEMDGRFDRLLYVGPPNETDREDIFRIHLRKIPCSSDISIKELAHLTEGCTGADISFICREAAIAAIEECVDASEVTMQHLKTAITQVQPSQVQSYEDLSAKFQRLVHSNHGHDELQMQDSSVDQSGFPSEIAENLVLTSLRDGNGFIWEMPILDS</sequence>
<dbReference type="InterPro" id="IPR041569">
    <property type="entry name" value="AAA_lid_3"/>
</dbReference>
<dbReference type="SUPFAM" id="SSF52540">
    <property type="entry name" value="P-loop containing nucleoside triphosphate hydrolases"/>
    <property type="match status" value="2"/>
</dbReference>
<dbReference type="Pfam" id="PF00004">
    <property type="entry name" value="AAA"/>
    <property type="match status" value="2"/>
</dbReference>
<evidence type="ECO:0000313" key="6">
    <source>
        <dbReference type="Proteomes" id="UP000467840"/>
    </source>
</evidence>
<evidence type="ECO:0000259" key="4">
    <source>
        <dbReference type="SMART" id="SM00382"/>
    </source>
</evidence>
<evidence type="ECO:0000256" key="2">
    <source>
        <dbReference type="ARBA" id="ARBA00022741"/>
    </source>
</evidence>
<proteinExistence type="inferred from homology"/>